<gene>
    <name evidence="1" type="ORF">COCON_G00152990</name>
</gene>
<dbReference type="Proteomes" id="UP001152803">
    <property type="component" value="Unassembled WGS sequence"/>
</dbReference>
<reference evidence="1" key="1">
    <citation type="journal article" date="2023" name="Science">
        <title>Genome structures resolve the early diversification of teleost fishes.</title>
        <authorList>
            <person name="Parey E."/>
            <person name="Louis A."/>
            <person name="Montfort J."/>
            <person name="Bouchez O."/>
            <person name="Roques C."/>
            <person name="Iampietro C."/>
            <person name="Lluch J."/>
            <person name="Castinel A."/>
            <person name="Donnadieu C."/>
            <person name="Desvignes T."/>
            <person name="Floi Bucao C."/>
            <person name="Jouanno E."/>
            <person name="Wen M."/>
            <person name="Mejri S."/>
            <person name="Dirks R."/>
            <person name="Jansen H."/>
            <person name="Henkel C."/>
            <person name="Chen W.J."/>
            <person name="Zahm M."/>
            <person name="Cabau C."/>
            <person name="Klopp C."/>
            <person name="Thompson A.W."/>
            <person name="Robinson-Rechavi M."/>
            <person name="Braasch I."/>
            <person name="Lecointre G."/>
            <person name="Bobe J."/>
            <person name="Postlethwait J.H."/>
            <person name="Berthelot C."/>
            <person name="Roest Crollius H."/>
            <person name="Guiguen Y."/>
        </authorList>
    </citation>
    <scope>NUCLEOTIDE SEQUENCE</scope>
    <source>
        <strain evidence="1">Concon-B</strain>
    </source>
</reference>
<evidence type="ECO:0000313" key="2">
    <source>
        <dbReference type="Proteomes" id="UP001152803"/>
    </source>
</evidence>
<evidence type="ECO:0000313" key="1">
    <source>
        <dbReference type="EMBL" id="KAJ8262842.1"/>
    </source>
</evidence>
<accession>A0A9Q1D8J3</accession>
<proteinExistence type="predicted"/>
<dbReference type="AlphaFoldDB" id="A0A9Q1D8J3"/>
<sequence>MFDSIASTSQQRCEKLGVCQVTGWKEQYVVLCDKHCPRRKLFDVGEVQDFSPALYWAGEVFDELR</sequence>
<protein>
    <submittedName>
        <fullName evidence="1">Uncharacterized protein</fullName>
    </submittedName>
</protein>
<organism evidence="1 2">
    <name type="scientific">Conger conger</name>
    <name type="common">Conger eel</name>
    <name type="synonym">Muraena conger</name>
    <dbReference type="NCBI Taxonomy" id="82655"/>
    <lineage>
        <taxon>Eukaryota</taxon>
        <taxon>Metazoa</taxon>
        <taxon>Chordata</taxon>
        <taxon>Craniata</taxon>
        <taxon>Vertebrata</taxon>
        <taxon>Euteleostomi</taxon>
        <taxon>Actinopterygii</taxon>
        <taxon>Neopterygii</taxon>
        <taxon>Teleostei</taxon>
        <taxon>Anguilliformes</taxon>
        <taxon>Congridae</taxon>
        <taxon>Conger</taxon>
    </lineage>
</organism>
<dbReference type="EMBL" id="JAFJMO010000011">
    <property type="protein sequence ID" value="KAJ8262842.1"/>
    <property type="molecule type" value="Genomic_DNA"/>
</dbReference>
<keyword evidence="2" id="KW-1185">Reference proteome</keyword>
<comment type="caution">
    <text evidence="1">The sequence shown here is derived from an EMBL/GenBank/DDBJ whole genome shotgun (WGS) entry which is preliminary data.</text>
</comment>
<name>A0A9Q1D8J3_CONCO</name>